<dbReference type="AlphaFoldDB" id="A0A9J5W5D7"/>
<organism evidence="2 3">
    <name type="scientific">Solanum commersonii</name>
    <name type="common">Commerson's wild potato</name>
    <name type="synonym">Commerson's nightshade</name>
    <dbReference type="NCBI Taxonomy" id="4109"/>
    <lineage>
        <taxon>Eukaryota</taxon>
        <taxon>Viridiplantae</taxon>
        <taxon>Streptophyta</taxon>
        <taxon>Embryophyta</taxon>
        <taxon>Tracheophyta</taxon>
        <taxon>Spermatophyta</taxon>
        <taxon>Magnoliopsida</taxon>
        <taxon>eudicotyledons</taxon>
        <taxon>Gunneridae</taxon>
        <taxon>Pentapetalae</taxon>
        <taxon>asterids</taxon>
        <taxon>lamiids</taxon>
        <taxon>Solanales</taxon>
        <taxon>Solanaceae</taxon>
        <taxon>Solanoideae</taxon>
        <taxon>Solaneae</taxon>
        <taxon>Solanum</taxon>
    </lineage>
</organism>
<evidence type="ECO:0000256" key="1">
    <source>
        <dbReference type="SAM" id="MobiDB-lite"/>
    </source>
</evidence>
<sequence length="171" mass="18561">MKGKTKWKRKKPIQTEEIKLGTTGIDRGFEDIGRKKAARYTKRLGAVRREQQPAKSRGTGRGTCRGTSRGTGRGIGRDNEGVSSQQLDQPRAMGDSTSIGRQKRTKIPGTSGERVITPGAYKDAAPTNIDIGYKPRGLKLNGGDVVTASQLQHISQSRKNKRGTSSALRNA</sequence>
<proteinExistence type="predicted"/>
<accession>A0A9J5W5D7</accession>
<name>A0A9J5W5D7_SOLCO</name>
<feature type="region of interest" description="Disordered" evidence="1">
    <location>
        <begin position="151"/>
        <end position="171"/>
    </location>
</feature>
<keyword evidence="3" id="KW-1185">Reference proteome</keyword>
<feature type="compositionally biased region" description="Gly residues" evidence="1">
    <location>
        <begin position="59"/>
        <end position="74"/>
    </location>
</feature>
<reference evidence="2 3" key="1">
    <citation type="submission" date="2020-09" db="EMBL/GenBank/DDBJ databases">
        <title>De no assembly of potato wild relative species, Solanum commersonii.</title>
        <authorList>
            <person name="Cho K."/>
        </authorList>
    </citation>
    <scope>NUCLEOTIDE SEQUENCE [LARGE SCALE GENOMIC DNA]</scope>
    <source>
        <strain evidence="2">LZ3.2</strain>
        <tissue evidence="2">Leaf</tissue>
    </source>
</reference>
<comment type="caution">
    <text evidence="2">The sequence shown here is derived from an EMBL/GenBank/DDBJ whole genome shotgun (WGS) entry which is preliminary data.</text>
</comment>
<protein>
    <submittedName>
        <fullName evidence="2">Uncharacterized protein</fullName>
    </submittedName>
</protein>
<dbReference type="OrthoDB" id="1752032at2759"/>
<gene>
    <name evidence="2" type="ORF">H5410_060349</name>
</gene>
<feature type="region of interest" description="Disordered" evidence="1">
    <location>
        <begin position="42"/>
        <end position="139"/>
    </location>
</feature>
<dbReference type="Proteomes" id="UP000824120">
    <property type="component" value="Chromosome 12"/>
</dbReference>
<evidence type="ECO:0000313" key="3">
    <source>
        <dbReference type="Proteomes" id="UP000824120"/>
    </source>
</evidence>
<evidence type="ECO:0000313" key="2">
    <source>
        <dbReference type="EMBL" id="KAG5570583.1"/>
    </source>
</evidence>
<dbReference type="EMBL" id="JACXVP010000012">
    <property type="protein sequence ID" value="KAG5570583.1"/>
    <property type="molecule type" value="Genomic_DNA"/>
</dbReference>